<accession>A0A8K1G723</accession>
<comment type="caution">
    <text evidence="1">The sequence shown here is derived from an EMBL/GenBank/DDBJ whole genome shotgun (WGS) entry which is preliminary data.</text>
</comment>
<gene>
    <name evidence="1" type="ORF">HGM15179_014312</name>
</gene>
<dbReference type="OrthoDB" id="9196715at2759"/>
<dbReference type="EMBL" id="SWJQ01000566">
    <property type="protein sequence ID" value="TRZ12788.1"/>
    <property type="molecule type" value="Genomic_DNA"/>
</dbReference>
<protein>
    <submittedName>
        <fullName evidence="1">Uncharacterized protein</fullName>
    </submittedName>
</protein>
<reference evidence="1" key="1">
    <citation type="submission" date="2019-04" db="EMBL/GenBank/DDBJ databases">
        <title>Genome assembly of Zosterops borbonicus 15179.</title>
        <authorList>
            <person name="Leroy T."/>
            <person name="Anselmetti Y."/>
            <person name="Tilak M.-K."/>
            <person name="Nabholz B."/>
        </authorList>
    </citation>
    <scope>NUCLEOTIDE SEQUENCE</scope>
    <source>
        <strain evidence="1">HGM_15179</strain>
        <tissue evidence="1">Muscle</tissue>
    </source>
</reference>
<evidence type="ECO:0000313" key="2">
    <source>
        <dbReference type="Proteomes" id="UP000796761"/>
    </source>
</evidence>
<feature type="non-terminal residue" evidence="1">
    <location>
        <position position="81"/>
    </location>
</feature>
<evidence type="ECO:0000313" key="1">
    <source>
        <dbReference type="EMBL" id="TRZ12788.1"/>
    </source>
</evidence>
<dbReference type="AlphaFoldDB" id="A0A8K1G723"/>
<sequence>MTCSIVPFEEEASSVTTKKKSRRTPFNNREQLVAAKRCTAAIPGVQLPFHLTAGLCLLLHKMQVSSTMCSTPASEFCLTDQ</sequence>
<proteinExistence type="predicted"/>
<organism evidence="1 2">
    <name type="scientific">Zosterops borbonicus</name>
    <dbReference type="NCBI Taxonomy" id="364589"/>
    <lineage>
        <taxon>Eukaryota</taxon>
        <taxon>Metazoa</taxon>
        <taxon>Chordata</taxon>
        <taxon>Craniata</taxon>
        <taxon>Vertebrata</taxon>
        <taxon>Euteleostomi</taxon>
        <taxon>Archelosauria</taxon>
        <taxon>Archosauria</taxon>
        <taxon>Dinosauria</taxon>
        <taxon>Saurischia</taxon>
        <taxon>Theropoda</taxon>
        <taxon>Coelurosauria</taxon>
        <taxon>Aves</taxon>
        <taxon>Neognathae</taxon>
        <taxon>Neoaves</taxon>
        <taxon>Telluraves</taxon>
        <taxon>Australaves</taxon>
        <taxon>Passeriformes</taxon>
        <taxon>Sylvioidea</taxon>
        <taxon>Zosteropidae</taxon>
        <taxon>Zosterops</taxon>
    </lineage>
</organism>
<dbReference type="Proteomes" id="UP000796761">
    <property type="component" value="Unassembled WGS sequence"/>
</dbReference>
<name>A0A8K1G723_9PASS</name>
<keyword evidence="2" id="KW-1185">Reference proteome</keyword>